<dbReference type="GO" id="GO:0016020">
    <property type="term" value="C:membrane"/>
    <property type="evidence" value="ECO:0007669"/>
    <property type="project" value="UniProtKB-SubCell"/>
</dbReference>
<keyword evidence="9" id="KW-0472">Membrane</keyword>
<dbReference type="PRINTS" id="PR00463">
    <property type="entry name" value="EP450I"/>
</dbReference>
<dbReference type="GO" id="GO:0005506">
    <property type="term" value="F:iron ion binding"/>
    <property type="evidence" value="ECO:0007669"/>
    <property type="project" value="InterPro"/>
</dbReference>
<accession>A0A0B4VS70</accession>
<dbReference type="CDD" id="cd11072">
    <property type="entry name" value="CYP71-like"/>
    <property type="match status" value="1"/>
</dbReference>
<dbReference type="AlphaFoldDB" id="A0A0B4VS70"/>
<comment type="similarity">
    <text evidence="3 11">Belongs to the cytochrome P450 family.</text>
</comment>
<dbReference type="SUPFAM" id="SSF48264">
    <property type="entry name" value="Cytochrome P450"/>
    <property type="match status" value="1"/>
</dbReference>
<evidence type="ECO:0000256" key="8">
    <source>
        <dbReference type="ARBA" id="ARBA00023033"/>
    </source>
</evidence>
<dbReference type="Gene3D" id="1.10.630.10">
    <property type="entry name" value="Cytochrome P450"/>
    <property type="match status" value="1"/>
</dbReference>
<evidence type="ECO:0000256" key="1">
    <source>
        <dbReference type="ARBA" id="ARBA00001971"/>
    </source>
</evidence>
<keyword evidence="8 11" id="KW-0503">Monooxygenase</keyword>
<dbReference type="InterPro" id="IPR036396">
    <property type="entry name" value="Cyt_P450_sf"/>
</dbReference>
<evidence type="ECO:0000256" key="6">
    <source>
        <dbReference type="ARBA" id="ARBA00023002"/>
    </source>
</evidence>
<evidence type="ECO:0000256" key="3">
    <source>
        <dbReference type="ARBA" id="ARBA00010617"/>
    </source>
</evidence>
<dbReference type="PANTHER" id="PTHR47943:SF2">
    <property type="entry name" value="CYTOCHROME P450"/>
    <property type="match status" value="1"/>
</dbReference>
<comment type="cofactor">
    <cofactor evidence="1 10">
        <name>heme</name>
        <dbReference type="ChEBI" id="CHEBI:30413"/>
    </cofactor>
</comment>
<reference evidence="12" key="1">
    <citation type="journal article" date="2014" name="PLoS ONE">
        <title>Computational identification and systematic classification of novel Cytochrome P450 genes in Salvia miltiorrhiza.</title>
        <authorList>
            <person name="Chen H."/>
            <person name="Wu B."/>
            <person name="Nelson D.R."/>
            <person name="Wu K."/>
            <person name="Liu C."/>
        </authorList>
    </citation>
    <scope>NUCLEOTIDE SEQUENCE</scope>
</reference>
<evidence type="ECO:0000256" key="2">
    <source>
        <dbReference type="ARBA" id="ARBA00004167"/>
    </source>
</evidence>
<keyword evidence="6 11" id="KW-0560">Oxidoreductase</keyword>
<keyword evidence="4 10" id="KW-0349">Heme</keyword>
<dbReference type="InterPro" id="IPR017972">
    <property type="entry name" value="Cyt_P450_CS"/>
</dbReference>
<name>A0A0B4VS70_SALMI</name>
<dbReference type="InterPro" id="IPR002401">
    <property type="entry name" value="Cyt_P450_E_grp-I"/>
</dbReference>
<evidence type="ECO:0000256" key="4">
    <source>
        <dbReference type="ARBA" id="ARBA00022617"/>
    </source>
</evidence>
<comment type="subcellular location">
    <subcellularLocation>
        <location evidence="2">Membrane</location>
        <topology evidence="2">Single-pass membrane protein</topology>
    </subcellularLocation>
</comment>
<evidence type="ECO:0000256" key="9">
    <source>
        <dbReference type="ARBA" id="ARBA00023136"/>
    </source>
</evidence>
<keyword evidence="7 10" id="KW-0408">Iron</keyword>
<proteinExistence type="evidence at transcript level"/>
<evidence type="ECO:0000313" key="12">
    <source>
        <dbReference type="EMBL" id="AJD25257.1"/>
    </source>
</evidence>
<dbReference type="InterPro" id="IPR001128">
    <property type="entry name" value="Cyt_P450"/>
</dbReference>
<evidence type="ECO:0000256" key="5">
    <source>
        <dbReference type="ARBA" id="ARBA00022723"/>
    </source>
</evidence>
<protein>
    <submittedName>
        <fullName evidence="12">Cytochrome P450 CYP736A122</fullName>
    </submittedName>
</protein>
<evidence type="ECO:0000256" key="11">
    <source>
        <dbReference type="RuleBase" id="RU000461"/>
    </source>
</evidence>
<dbReference type="PANTHER" id="PTHR47943">
    <property type="entry name" value="CYTOCHROME P450 93A3-LIKE"/>
    <property type="match status" value="1"/>
</dbReference>
<dbReference type="FunFam" id="1.10.630.10:FF:000011">
    <property type="entry name" value="Cytochrome P450 83B1"/>
    <property type="match status" value="1"/>
</dbReference>
<dbReference type="PRINTS" id="PR00385">
    <property type="entry name" value="P450"/>
</dbReference>
<dbReference type="EMBL" id="KP337763">
    <property type="protein sequence ID" value="AJD25257.1"/>
    <property type="molecule type" value="mRNA"/>
</dbReference>
<dbReference type="GO" id="GO:0016712">
    <property type="term" value="F:oxidoreductase activity, acting on paired donors, with incorporation or reduction of molecular oxygen, reduced flavin or flavoprotein as one donor, and incorporation of one atom of oxygen"/>
    <property type="evidence" value="ECO:0007669"/>
    <property type="project" value="UniProtKB-ARBA"/>
</dbReference>
<dbReference type="PROSITE" id="PS00086">
    <property type="entry name" value="CYTOCHROME_P450"/>
    <property type="match status" value="1"/>
</dbReference>
<evidence type="ECO:0000256" key="7">
    <source>
        <dbReference type="ARBA" id="ARBA00023004"/>
    </source>
</evidence>
<feature type="binding site" description="axial binding residue" evidence="10">
    <location>
        <position position="442"/>
    </location>
    <ligand>
        <name>heme</name>
        <dbReference type="ChEBI" id="CHEBI:30413"/>
    </ligand>
    <ligandPart>
        <name>Fe</name>
        <dbReference type="ChEBI" id="CHEBI:18248"/>
    </ligandPart>
</feature>
<keyword evidence="5 10" id="KW-0479">Metal-binding</keyword>
<organism evidence="12">
    <name type="scientific">Salvia miltiorrhiza</name>
    <name type="common">Chinese sage</name>
    <dbReference type="NCBI Taxonomy" id="226208"/>
    <lineage>
        <taxon>Eukaryota</taxon>
        <taxon>Viridiplantae</taxon>
        <taxon>Streptophyta</taxon>
        <taxon>Embryophyta</taxon>
        <taxon>Tracheophyta</taxon>
        <taxon>Spermatophyta</taxon>
        <taxon>Magnoliopsida</taxon>
        <taxon>eudicotyledons</taxon>
        <taxon>Gunneridae</taxon>
        <taxon>Pentapetalae</taxon>
        <taxon>asterids</taxon>
        <taxon>lamiids</taxon>
        <taxon>Lamiales</taxon>
        <taxon>Lamiaceae</taxon>
        <taxon>Nepetoideae</taxon>
        <taxon>Mentheae</taxon>
        <taxon>Salviinae</taxon>
        <taxon>Salvia</taxon>
        <taxon>Salvia incertae sedis</taxon>
    </lineage>
</organism>
<dbReference type="GO" id="GO:0020037">
    <property type="term" value="F:heme binding"/>
    <property type="evidence" value="ECO:0007669"/>
    <property type="project" value="InterPro"/>
</dbReference>
<dbReference type="GO" id="GO:0016114">
    <property type="term" value="P:terpenoid biosynthetic process"/>
    <property type="evidence" value="ECO:0007669"/>
    <property type="project" value="UniProtKB-ARBA"/>
</dbReference>
<dbReference type="Pfam" id="PF00067">
    <property type="entry name" value="p450"/>
    <property type="match status" value="1"/>
</dbReference>
<sequence length="502" mass="57121">MGWIWAAAVVAAIPLFLYLLHQWRNLSNKKKKLPPGPKGLPIIGHFHLLSSNPHQDLHRLARKHGPIMYTRFGSIPTIIVSSPSAAELFLKTHDLIFADRPHHEAAYYLGYEQRNIVFGRYGPYWRNMRKLCTLELLSGLRIDEFQPMRRAEIMRAVDGLRRAAEEGEVVDVSARVSGLVGDMNCLMVFGRKFVDRDLDQELGFKDVIEETTRVAAQPNLGDYFPLVAPLDLQGLNRRVERLSATFDGFLDMIIDDHVKKNEEEKEKKDKDFVDVMMGIMESGAAGFDFDRRHVKAMLLDMLIGGIDTTSTAVDWIMSELMKNPTVMKKLQKEIEEVVGMDQMVEKSHLSSLKYLDCVVKESLRLHPVAPLLAHAAQGDCQVAGFDIPDKTHVFVNVWAIGRDPHVWPNPETFCPDRFLRSNVDFRGRDFQLLPFGSGRRSCPGLQLGLTIVRSVVAQLVHCFDWELPDGMLADELDMFEKYGMVITRAKHLRAIPTYRLSR</sequence>
<evidence type="ECO:0000256" key="10">
    <source>
        <dbReference type="PIRSR" id="PIRSR602401-1"/>
    </source>
</evidence>